<evidence type="ECO:0000256" key="4">
    <source>
        <dbReference type="ARBA" id="ARBA00022723"/>
    </source>
</evidence>
<dbReference type="PANTHER" id="PTHR34405:SF3">
    <property type="entry name" value="CRISPR-ASSOCIATED ENDORIBONUCLEASE CAS2 3"/>
    <property type="match status" value="1"/>
</dbReference>
<dbReference type="PIRSF" id="PIRSF032582">
    <property type="entry name" value="Cas2"/>
    <property type="match status" value="1"/>
</dbReference>
<evidence type="ECO:0000256" key="10">
    <source>
        <dbReference type="PIRNR" id="PIRNR032582"/>
    </source>
</evidence>
<dbReference type="AlphaFoldDB" id="A0A6L5XNW8"/>
<dbReference type="GO" id="GO:0051607">
    <property type="term" value="P:defense response to virus"/>
    <property type="evidence" value="ECO:0007669"/>
    <property type="project" value="UniProtKB-UniRule"/>
</dbReference>
<dbReference type="InterPro" id="IPR021127">
    <property type="entry name" value="CRISPR_associated_Cas2"/>
</dbReference>
<evidence type="ECO:0000256" key="8">
    <source>
        <dbReference type="ARBA" id="ARBA00023118"/>
    </source>
</evidence>
<keyword evidence="6 9" id="KW-0378">Hydrolase</keyword>
<dbReference type="SUPFAM" id="SSF143430">
    <property type="entry name" value="TTP0101/SSO1404-like"/>
    <property type="match status" value="1"/>
</dbReference>
<dbReference type="Pfam" id="PF09827">
    <property type="entry name" value="CRISPR_Cas2"/>
    <property type="match status" value="1"/>
</dbReference>
<dbReference type="CDD" id="cd09725">
    <property type="entry name" value="Cas2_I_II_III"/>
    <property type="match status" value="1"/>
</dbReference>
<dbReference type="EMBL" id="VUMH01000018">
    <property type="protein sequence ID" value="MSS28994.1"/>
    <property type="molecule type" value="Genomic_DNA"/>
</dbReference>
<evidence type="ECO:0000256" key="3">
    <source>
        <dbReference type="ARBA" id="ARBA00022722"/>
    </source>
</evidence>
<dbReference type="NCBIfam" id="TIGR01573">
    <property type="entry name" value="cas2"/>
    <property type="match status" value="1"/>
</dbReference>
<evidence type="ECO:0000256" key="1">
    <source>
        <dbReference type="ARBA" id="ARBA00001946"/>
    </source>
</evidence>
<organism evidence="11 12">
    <name type="scientific">Desulfovibrio porci</name>
    <dbReference type="NCBI Taxonomy" id="2605782"/>
    <lineage>
        <taxon>Bacteria</taxon>
        <taxon>Pseudomonadati</taxon>
        <taxon>Thermodesulfobacteriota</taxon>
        <taxon>Desulfovibrionia</taxon>
        <taxon>Desulfovibrionales</taxon>
        <taxon>Desulfovibrionaceae</taxon>
        <taxon>Desulfovibrio</taxon>
    </lineage>
</organism>
<dbReference type="RefSeq" id="WP_154512963.1">
    <property type="nucleotide sequence ID" value="NZ_DBFWWU010000201.1"/>
</dbReference>
<reference evidence="11 12" key="1">
    <citation type="submission" date="2019-09" db="EMBL/GenBank/DDBJ databases">
        <title>In-depth cultivation of the pig gut microbiome towards novel bacterial diversity and tailored functional studies.</title>
        <authorList>
            <person name="Wylensek D."/>
            <person name="Hitch T.C.A."/>
            <person name="Clavel T."/>
        </authorList>
    </citation>
    <scope>NUCLEOTIDE SEQUENCE [LARGE SCALE GENOMIC DNA]</scope>
    <source>
        <strain evidence="11 12">PG-178-WT-4</strain>
    </source>
</reference>
<evidence type="ECO:0000256" key="5">
    <source>
        <dbReference type="ARBA" id="ARBA00022759"/>
    </source>
</evidence>
<accession>A0A6L5XNW8</accession>
<name>A0A6L5XNW8_9BACT</name>
<comment type="caution">
    <text evidence="11">The sequence shown here is derived from an EMBL/GenBank/DDBJ whole genome shotgun (WGS) entry which is preliminary data.</text>
</comment>
<dbReference type="Gene3D" id="3.30.70.240">
    <property type="match status" value="1"/>
</dbReference>
<keyword evidence="4 9" id="KW-0479">Metal-binding</keyword>
<keyword evidence="3 9" id="KW-0540">Nuclease</keyword>
<protein>
    <recommendedName>
        <fullName evidence="9">CRISPR-associated endoribonuclease Cas2</fullName>
        <ecNumber evidence="9">3.1.-.-</ecNumber>
    </recommendedName>
</protein>
<evidence type="ECO:0000256" key="7">
    <source>
        <dbReference type="ARBA" id="ARBA00022842"/>
    </source>
</evidence>
<evidence type="ECO:0000256" key="2">
    <source>
        <dbReference type="ARBA" id="ARBA00009959"/>
    </source>
</evidence>
<dbReference type="GO" id="GO:0016787">
    <property type="term" value="F:hydrolase activity"/>
    <property type="evidence" value="ECO:0007669"/>
    <property type="project" value="UniProtKB-KW"/>
</dbReference>
<dbReference type="Proteomes" id="UP000477488">
    <property type="component" value="Unassembled WGS sequence"/>
</dbReference>
<evidence type="ECO:0000256" key="6">
    <source>
        <dbReference type="ARBA" id="ARBA00022801"/>
    </source>
</evidence>
<dbReference type="PANTHER" id="PTHR34405">
    <property type="entry name" value="CRISPR-ASSOCIATED ENDORIBONUCLEASE CAS2"/>
    <property type="match status" value="1"/>
</dbReference>
<keyword evidence="12" id="KW-1185">Reference proteome</keyword>
<dbReference type="GO" id="GO:0046872">
    <property type="term" value="F:metal ion binding"/>
    <property type="evidence" value="ECO:0007669"/>
    <property type="project" value="UniProtKB-UniRule"/>
</dbReference>
<keyword evidence="7 9" id="KW-0460">Magnesium</keyword>
<dbReference type="GO" id="GO:0004521">
    <property type="term" value="F:RNA endonuclease activity"/>
    <property type="evidence" value="ECO:0007669"/>
    <property type="project" value="UniProtKB-UniRule"/>
</dbReference>
<proteinExistence type="inferred from homology"/>
<feature type="binding site" evidence="9">
    <location>
        <position position="8"/>
    </location>
    <ligand>
        <name>Mg(2+)</name>
        <dbReference type="ChEBI" id="CHEBI:18420"/>
        <note>catalytic</note>
    </ligand>
</feature>
<dbReference type="GO" id="GO:0043571">
    <property type="term" value="P:maintenance of CRISPR repeat elements"/>
    <property type="evidence" value="ECO:0007669"/>
    <property type="project" value="UniProtKB-UniRule"/>
</dbReference>
<gene>
    <name evidence="9 11" type="primary">cas2</name>
    <name evidence="11" type="ORF">FYJ44_13375</name>
</gene>
<evidence type="ECO:0000313" key="11">
    <source>
        <dbReference type="EMBL" id="MSS28994.1"/>
    </source>
</evidence>
<dbReference type="InterPro" id="IPR019199">
    <property type="entry name" value="Virulence_VapD/CRISPR_Cas2"/>
</dbReference>
<evidence type="ECO:0000313" key="12">
    <source>
        <dbReference type="Proteomes" id="UP000477488"/>
    </source>
</evidence>
<comment type="subunit">
    <text evidence="9">Homodimer, forms a heterotetramer with a Cas1 homodimer.</text>
</comment>
<comment type="similarity">
    <text evidence="2 9 10">Belongs to the CRISPR-associated endoribonuclease Cas2 protein family.</text>
</comment>
<comment type="cofactor">
    <cofactor evidence="1 9">
        <name>Mg(2+)</name>
        <dbReference type="ChEBI" id="CHEBI:18420"/>
    </cofactor>
</comment>
<dbReference type="HAMAP" id="MF_01471">
    <property type="entry name" value="Cas2"/>
    <property type="match status" value="1"/>
</dbReference>
<dbReference type="EC" id="3.1.-.-" evidence="9"/>
<keyword evidence="5 9" id="KW-0255">Endonuclease</keyword>
<sequence length="96" mass="11228">MLVLVSYDVNTEDAAGRRRLRRIARHCQNWGQRVQFSVFECAVDPAQWKNLRAALLNEMDQDKDSLRFYFLGSSWRGKIEHWGVKPGYDPEGPLIF</sequence>
<evidence type="ECO:0000256" key="9">
    <source>
        <dbReference type="HAMAP-Rule" id="MF_01471"/>
    </source>
</evidence>
<keyword evidence="8 9" id="KW-0051">Antiviral defense</keyword>
<comment type="function">
    <text evidence="9">CRISPR (clustered regularly interspaced short palindromic repeat), is an adaptive immune system that provides protection against mobile genetic elements (viruses, transposable elements and conjugative plasmids). CRISPR clusters contain sequences complementary to antecedent mobile elements and target invading nucleic acids. CRISPR clusters are transcribed and processed into CRISPR RNA (crRNA). Functions as a ssRNA-specific endoribonuclease. Involved in the integration of spacer DNA into the CRISPR cassette.</text>
</comment>